<feature type="compositionally biased region" description="Basic residues" evidence="1">
    <location>
        <begin position="28"/>
        <end position="45"/>
    </location>
</feature>
<evidence type="ECO:0000256" key="1">
    <source>
        <dbReference type="SAM" id="MobiDB-lite"/>
    </source>
</evidence>
<dbReference type="AlphaFoldDB" id="A0A0V0IFG3"/>
<reference evidence="3" key="1">
    <citation type="submission" date="2015-12" db="EMBL/GenBank/DDBJ databases">
        <title>Gene expression during late stages of embryo sac development: a critical building block for successful pollen-pistil interactions.</title>
        <authorList>
            <person name="Liu Y."/>
            <person name="Joly V."/>
            <person name="Sabar M."/>
            <person name="Matton D.P."/>
        </authorList>
    </citation>
    <scope>NUCLEOTIDE SEQUENCE</scope>
</reference>
<keyword evidence="2" id="KW-0472">Membrane</keyword>
<feature type="region of interest" description="Disordered" evidence="1">
    <location>
        <begin position="25"/>
        <end position="63"/>
    </location>
</feature>
<name>A0A0V0IFG3_SOLCH</name>
<protein>
    <submittedName>
        <fullName evidence="3">Putative ovule protein</fullName>
    </submittedName>
</protein>
<accession>A0A0V0IFG3</accession>
<sequence length="107" mass="11867">MTCWLLSYPGNGFMPAEYDDGGYDRNRSYGRGRGRGRGRSFRGRGRGGYNGPQDAQQDGGFYNQEAPMQGRGRALLPFHSLCLFYGLFCIFSLGALLLIPNCPSLPF</sequence>
<dbReference type="EMBL" id="GEDG01007642">
    <property type="protein sequence ID" value="JAP30857.1"/>
    <property type="molecule type" value="Transcribed_RNA"/>
</dbReference>
<organism evidence="3">
    <name type="scientific">Solanum chacoense</name>
    <name type="common">Chaco potato</name>
    <dbReference type="NCBI Taxonomy" id="4108"/>
    <lineage>
        <taxon>Eukaryota</taxon>
        <taxon>Viridiplantae</taxon>
        <taxon>Streptophyta</taxon>
        <taxon>Embryophyta</taxon>
        <taxon>Tracheophyta</taxon>
        <taxon>Spermatophyta</taxon>
        <taxon>Magnoliopsida</taxon>
        <taxon>eudicotyledons</taxon>
        <taxon>Gunneridae</taxon>
        <taxon>Pentapetalae</taxon>
        <taxon>asterids</taxon>
        <taxon>lamiids</taxon>
        <taxon>Solanales</taxon>
        <taxon>Solanaceae</taxon>
        <taxon>Solanoideae</taxon>
        <taxon>Solaneae</taxon>
        <taxon>Solanum</taxon>
    </lineage>
</organism>
<keyword evidence="2" id="KW-1133">Transmembrane helix</keyword>
<feature type="transmembrane region" description="Helical" evidence="2">
    <location>
        <begin position="78"/>
        <end position="99"/>
    </location>
</feature>
<keyword evidence="2" id="KW-0812">Transmembrane</keyword>
<evidence type="ECO:0000256" key="2">
    <source>
        <dbReference type="SAM" id="Phobius"/>
    </source>
</evidence>
<proteinExistence type="predicted"/>
<evidence type="ECO:0000313" key="3">
    <source>
        <dbReference type="EMBL" id="JAP30857.1"/>
    </source>
</evidence>